<dbReference type="AlphaFoldDB" id="E3NBT9"/>
<dbReference type="KEGG" id="crq:GCK72_000237"/>
<dbReference type="CTD" id="9812243"/>
<accession>E3NBT9</accession>
<gene>
    <name evidence="1" type="ORF">CRE_14287</name>
</gene>
<dbReference type="GeneID" id="9812243"/>
<dbReference type="InParanoid" id="E3NBT9"/>
<dbReference type="HOGENOM" id="CLU_2707175_0_0_1"/>
<keyword evidence="2" id="KW-1185">Reference proteome</keyword>
<proteinExistence type="predicted"/>
<reference evidence="1" key="1">
    <citation type="submission" date="2007-07" db="EMBL/GenBank/DDBJ databases">
        <title>PCAP assembly of the Caenorhabditis remanei genome.</title>
        <authorList>
            <consortium name="The Caenorhabditis remanei Sequencing Consortium"/>
            <person name="Wilson R.K."/>
        </authorList>
    </citation>
    <scope>NUCLEOTIDE SEQUENCE [LARGE SCALE GENOMIC DNA]</scope>
    <source>
        <strain evidence="1">PB4641</strain>
    </source>
</reference>
<name>E3NBT9_CAERE</name>
<sequence>MFLSYWLYSAPWFWQMSKVETSKDHATMTAIVTAFVGMRATNLVIAAVGEELAGVTHKVWTQEQCWFIEFQIS</sequence>
<protein>
    <submittedName>
        <fullName evidence="1">Uncharacterized protein</fullName>
    </submittedName>
</protein>
<evidence type="ECO:0000313" key="2">
    <source>
        <dbReference type="Proteomes" id="UP000008281"/>
    </source>
</evidence>
<dbReference type="RefSeq" id="XP_003094128.2">
    <property type="nucleotide sequence ID" value="XM_003094080.2"/>
</dbReference>
<dbReference type="EMBL" id="DS268589">
    <property type="protein sequence ID" value="EFO92492.1"/>
    <property type="molecule type" value="Genomic_DNA"/>
</dbReference>
<evidence type="ECO:0000313" key="1">
    <source>
        <dbReference type="EMBL" id="EFO92492.1"/>
    </source>
</evidence>
<dbReference type="Proteomes" id="UP000008281">
    <property type="component" value="Unassembled WGS sequence"/>
</dbReference>
<organism evidence="2">
    <name type="scientific">Caenorhabditis remanei</name>
    <name type="common">Caenorhabditis vulgaris</name>
    <dbReference type="NCBI Taxonomy" id="31234"/>
    <lineage>
        <taxon>Eukaryota</taxon>
        <taxon>Metazoa</taxon>
        <taxon>Ecdysozoa</taxon>
        <taxon>Nematoda</taxon>
        <taxon>Chromadorea</taxon>
        <taxon>Rhabditida</taxon>
        <taxon>Rhabditina</taxon>
        <taxon>Rhabditomorpha</taxon>
        <taxon>Rhabditoidea</taxon>
        <taxon>Rhabditidae</taxon>
        <taxon>Peloderinae</taxon>
        <taxon>Caenorhabditis</taxon>
    </lineage>
</organism>